<sequence length="388" mass="44247">MMKNKNATIIYANRFISLIAEYGYTILINIYLSRISVRFVMYFWAVKLLASLVAAKVKNYLPQSNSRMVLFSLEVTKALLLILFAFYFESLVLFLLVFLLEICNTLFSSKLYATVPNLIASNNLIRFNSVYTSIGSLSYFLAPMIVGVNLMHHQHYLFVLYALLVLIGSIGLLFMHIQMNEDKKTKQAEKVRHNYQFMSIMRHPTAFLMMMVIGLLSSIGVLFDTYEVRYLIQGIGLSEQQYSFSLSFLAGCFLVTSVLLSFKKEFKSPKNVFLIGMFIYILYLILFSFAKSYFQVLFSYILLAVGQTIAGLVQNVYVQQSLPDEEIQNYMVWDEVLSRSISGGFVLAVGVFSPDVTALFVVFQSFSLVAMGMFLIFLLVSISLKKKT</sequence>
<comment type="caution">
    <text evidence="8">The sequence shown here is derived from an EMBL/GenBank/DDBJ whole genome shotgun (WGS) entry which is preliminary data.</text>
</comment>
<evidence type="ECO:0000313" key="8">
    <source>
        <dbReference type="EMBL" id="OUQ10789.1"/>
    </source>
</evidence>
<organism evidence="8 9">
    <name type="scientific">Enterococcus cecorum</name>
    <dbReference type="NCBI Taxonomy" id="44008"/>
    <lineage>
        <taxon>Bacteria</taxon>
        <taxon>Bacillati</taxon>
        <taxon>Bacillota</taxon>
        <taxon>Bacilli</taxon>
        <taxon>Lactobacillales</taxon>
        <taxon>Enterococcaceae</taxon>
        <taxon>Enterococcus</taxon>
    </lineage>
</organism>
<evidence type="ECO:0000256" key="3">
    <source>
        <dbReference type="ARBA" id="ARBA00022475"/>
    </source>
</evidence>
<dbReference type="PANTHER" id="PTHR43266">
    <property type="entry name" value="MACROLIDE-EFFLUX PROTEIN"/>
    <property type="match status" value="1"/>
</dbReference>
<evidence type="ECO:0000256" key="4">
    <source>
        <dbReference type="ARBA" id="ARBA00022692"/>
    </source>
</evidence>
<dbReference type="InterPro" id="IPR036259">
    <property type="entry name" value="MFS_trans_sf"/>
</dbReference>
<feature type="transmembrane region" description="Helical" evidence="7">
    <location>
        <begin position="12"/>
        <end position="33"/>
    </location>
</feature>
<dbReference type="Proteomes" id="UP000196074">
    <property type="component" value="Unassembled WGS sequence"/>
</dbReference>
<dbReference type="PANTHER" id="PTHR43266:SF2">
    <property type="entry name" value="MAJOR FACILITATOR SUPERFAMILY (MFS) PROFILE DOMAIN-CONTAINING PROTEIN"/>
    <property type="match status" value="1"/>
</dbReference>
<feature type="transmembrane region" description="Helical" evidence="7">
    <location>
        <begin position="158"/>
        <end position="179"/>
    </location>
</feature>
<feature type="transmembrane region" description="Helical" evidence="7">
    <location>
        <begin position="39"/>
        <end position="57"/>
    </location>
</feature>
<evidence type="ECO:0000256" key="7">
    <source>
        <dbReference type="SAM" id="Phobius"/>
    </source>
</evidence>
<dbReference type="EMBL" id="NFLC01000007">
    <property type="protein sequence ID" value="OUQ10789.1"/>
    <property type="molecule type" value="Genomic_DNA"/>
</dbReference>
<comment type="subcellular location">
    <subcellularLocation>
        <location evidence="1">Cell membrane</location>
        <topology evidence="1">Multi-pass membrane protein</topology>
    </subcellularLocation>
</comment>
<keyword evidence="2" id="KW-0813">Transport</keyword>
<dbReference type="AlphaFoldDB" id="A0A1Y4QZS6"/>
<feature type="transmembrane region" description="Helical" evidence="7">
    <location>
        <begin position="296"/>
        <end position="318"/>
    </location>
</feature>
<keyword evidence="4 7" id="KW-0812">Transmembrane</keyword>
<dbReference type="SUPFAM" id="SSF103473">
    <property type="entry name" value="MFS general substrate transporter"/>
    <property type="match status" value="1"/>
</dbReference>
<evidence type="ECO:0000256" key="5">
    <source>
        <dbReference type="ARBA" id="ARBA00022989"/>
    </source>
</evidence>
<dbReference type="Pfam" id="PF07690">
    <property type="entry name" value="MFS_1"/>
    <property type="match status" value="1"/>
</dbReference>
<feature type="transmembrane region" description="Helical" evidence="7">
    <location>
        <begin position="272"/>
        <end position="290"/>
    </location>
</feature>
<accession>A0A1Y4QZS6</accession>
<evidence type="ECO:0000256" key="2">
    <source>
        <dbReference type="ARBA" id="ARBA00022448"/>
    </source>
</evidence>
<evidence type="ECO:0008006" key="10">
    <source>
        <dbReference type="Google" id="ProtNLM"/>
    </source>
</evidence>
<evidence type="ECO:0000256" key="6">
    <source>
        <dbReference type="ARBA" id="ARBA00023136"/>
    </source>
</evidence>
<feature type="transmembrane region" description="Helical" evidence="7">
    <location>
        <begin position="200"/>
        <end position="222"/>
    </location>
</feature>
<keyword evidence="5 7" id="KW-1133">Transmembrane helix</keyword>
<reference evidence="9" key="1">
    <citation type="submission" date="2017-04" db="EMBL/GenBank/DDBJ databases">
        <title>Function of individual gut microbiota members based on whole genome sequencing of pure cultures obtained from chicken caecum.</title>
        <authorList>
            <person name="Medvecky M."/>
            <person name="Cejkova D."/>
            <person name="Polansky O."/>
            <person name="Karasova D."/>
            <person name="Kubasova T."/>
            <person name="Cizek A."/>
            <person name="Rychlik I."/>
        </authorList>
    </citation>
    <scope>NUCLEOTIDE SEQUENCE [LARGE SCALE GENOMIC DNA]</scope>
    <source>
        <strain evidence="9">An144</strain>
    </source>
</reference>
<feature type="transmembrane region" description="Helical" evidence="7">
    <location>
        <begin position="242"/>
        <end position="260"/>
    </location>
</feature>
<proteinExistence type="predicted"/>
<dbReference type="InterPro" id="IPR011701">
    <property type="entry name" value="MFS"/>
</dbReference>
<dbReference type="Gene3D" id="1.20.1250.20">
    <property type="entry name" value="MFS general substrate transporter like domains"/>
    <property type="match status" value="2"/>
</dbReference>
<feature type="transmembrane region" description="Helical" evidence="7">
    <location>
        <begin position="125"/>
        <end position="146"/>
    </location>
</feature>
<evidence type="ECO:0000313" key="9">
    <source>
        <dbReference type="Proteomes" id="UP000196074"/>
    </source>
</evidence>
<evidence type="ECO:0000256" key="1">
    <source>
        <dbReference type="ARBA" id="ARBA00004651"/>
    </source>
</evidence>
<dbReference type="RefSeq" id="WP_087214328.1">
    <property type="nucleotide sequence ID" value="NZ_NFLC01000007.1"/>
</dbReference>
<keyword evidence="6 7" id="KW-0472">Membrane</keyword>
<gene>
    <name evidence="8" type="ORF">B5E88_04975</name>
</gene>
<name>A0A1Y4QZS6_9ENTE</name>
<dbReference type="GO" id="GO:0022857">
    <property type="term" value="F:transmembrane transporter activity"/>
    <property type="evidence" value="ECO:0007669"/>
    <property type="project" value="InterPro"/>
</dbReference>
<protein>
    <recommendedName>
        <fullName evidence="10">Major facilitator superfamily (MFS) profile domain-containing protein</fullName>
    </recommendedName>
</protein>
<dbReference type="GO" id="GO:0005886">
    <property type="term" value="C:plasma membrane"/>
    <property type="evidence" value="ECO:0007669"/>
    <property type="project" value="UniProtKB-SubCell"/>
</dbReference>
<feature type="transmembrane region" description="Helical" evidence="7">
    <location>
        <begin position="358"/>
        <end position="380"/>
    </location>
</feature>
<keyword evidence="3" id="KW-1003">Cell membrane</keyword>